<sequence>MPNSLRAIQSIRDAVQDSRSRGTMQRPAIAADRAAVIHERESRHEIFINKCCRSFVERLSSFLDRVQKYLPTLYTVIIGLRLNILTDGNNVKSLSVFRTTYCYFLVFSKFIFIGGRLKEDGLTYLKISVSSPSNPQQTSSCSYVRDFDGQRPR</sequence>
<dbReference type="AlphaFoldDB" id="A0A2H3DXX0"/>
<feature type="region of interest" description="Disordered" evidence="1">
    <location>
        <begin position="131"/>
        <end position="153"/>
    </location>
</feature>
<gene>
    <name evidence="2" type="ORF">ARMGADRAFT_691254</name>
</gene>
<name>A0A2H3DXX0_ARMGA</name>
<accession>A0A2H3DXX0</accession>
<feature type="compositionally biased region" description="Polar residues" evidence="1">
    <location>
        <begin position="131"/>
        <end position="142"/>
    </location>
</feature>
<protein>
    <submittedName>
        <fullName evidence="2">Uncharacterized protein</fullName>
    </submittedName>
</protein>
<organism evidence="2 3">
    <name type="scientific">Armillaria gallica</name>
    <name type="common">Bulbous honey fungus</name>
    <name type="synonym">Armillaria bulbosa</name>
    <dbReference type="NCBI Taxonomy" id="47427"/>
    <lineage>
        <taxon>Eukaryota</taxon>
        <taxon>Fungi</taxon>
        <taxon>Dikarya</taxon>
        <taxon>Basidiomycota</taxon>
        <taxon>Agaricomycotina</taxon>
        <taxon>Agaricomycetes</taxon>
        <taxon>Agaricomycetidae</taxon>
        <taxon>Agaricales</taxon>
        <taxon>Marasmiineae</taxon>
        <taxon>Physalacriaceae</taxon>
        <taxon>Armillaria</taxon>
    </lineage>
</organism>
<evidence type="ECO:0000313" key="2">
    <source>
        <dbReference type="EMBL" id="PBK96292.1"/>
    </source>
</evidence>
<dbReference type="InParanoid" id="A0A2H3DXX0"/>
<evidence type="ECO:0000256" key="1">
    <source>
        <dbReference type="SAM" id="MobiDB-lite"/>
    </source>
</evidence>
<proteinExistence type="predicted"/>
<evidence type="ECO:0000313" key="3">
    <source>
        <dbReference type="Proteomes" id="UP000217790"/>
    </source>
</evidence>
<dbReference type="EMBL" id="KZ293650">
    <property type="protein sequence ID" value="PBK96292.1"/>
    <property type="molecule type" value="Genomic_DNA"/>
</dbReference>
<keyword evidence="3" id="KW-1185">Reference proteome</keyword>
<reference evidence="3" key="1">
    <citation type="journal article" date="2017" name="Nat. Ecol. Evol.">
        <title>Genome expansion and lineage-specific genetic innovations in the forest pathogenic fungi Armillaria.</title>
        <authorList>
            <person name="Sipos G."/>
            <person name="Prasanna A.N."/>
            <person name="Walter M.C."/>
            <person name="O'Connor E."/>
            <person name="Balint B."/>
            <person name="Krizsan K."/>
            <person name="Kiss B."/>
            <person name="Hess J."/>
            <person name="Varga T."/>
            <person name="Slot J."/>
            <person name="Riley R."/>
            <person name="Boka B."/>
            <person name="Rigling D."/>
            <person name="Barry K."/>
            <person name="Lee J."/>
            <person name="Mihaltcheva S."/>
            <person name="LaButti K."/>
            <person name="Lipzen A."/>
            <person name="Waldron R."/>
            <person name="Moloney N.M."/>
            <person name="Sperisen C."/>
            <person name="Kredics L."/>
            <person name="Vagvoelgyi C."/>
            <person name="Patrignani A."/>
            <person name="Fitzpatrick D."/>
            <person name="Nagy I."/>
            <person name="Doyle S."/>
            <person name="Anderson J.B."/>
            <person name="Grigoriev I.V."/>
            <person name="Gueldener U."/>
            <person name="Muensterkoetter M."/>
            <person name="Nagy L.G."/>
        </authorList>
    </citation>
    <scope>NUCLEOTIDE SEQUENCE [LARGE SCALE GENOMIC DNA]</scope>
    <source>
        <strain evidence="3">Ar21-2</strain>
    </source>
</reference>
<dbReference type="Proteomes" id="UP000217790">
    <property type="component" value="Unassembled WGS sequence"/>
</dbReference>